<evidence type="ECO:0000256" key="1">
    <source>
        <dbReference type="SAM" id="MobiDB-lite"/>
    </source>
</evidence>
<feature type="compositionally biased region" description="Basic residues" evidence="1">
    <location>
        <begin position="86"/>
        <end position="137"/>
    </location>
</feature>
<organism evidence="2 3">
    <name type="scientific">Actinomycetospora endophytica</name>
    <dbReference type="NCBI Taxonomy" id="2291215"/>
    <lineage>
        <taxon>Bacteria</taxon>
        <taxon>Bacillati</taxon>
        <taxon>Actinomycetota</taxon>
        <taxon>Actinomycetes</taxon>
        <taxon>Pseudonocardiales</taxon>
        <taxon>Pseudonocardiaceae</taxon>
        <taxon>Actinomycetospora</taxon>
    </lineage>
</organism>
<protein>
    <recommendedName>
        <fullName evidence="4">NUMOD3 motif-containing protein</fullName>
    </recommendedName>
</protein>
<evidence type="ECO:0000313" key="3">
    <source>
        <dbReference type="Proteomes" id="UP001199469"/>
    </source>
</evidence>
<keyword evidence="3" id="KW-1185">Reference proteome</keyword>
<feature type="compositionally biased region" description="Low complexity" evidence="1">
    <location>
        <begin position="49"/>
        <end position="61"/>
    </location>
</feature>
<name>A0ABS8P5H0_9PSEU</name>
<dbReference type="EMBL" id="JAJNDB010000001">
    <property type="protein sequence ID" value="MCD2193510.1"/>
    <property type="molecule type" value="Genomic_DNA"/>
</dbReference>
<evidence type="ECO:0000313" key="2">
    <source>
        <dbReference type="EMBL" id="MCD2193510.1"/>
    </source>
</evidence>
<gene>
    <name evidence="2" type="ORF">LQ327_08955</name>
</gene>
<proteinExistence type="predicted"/>
<comment type="caution">
    <text evidence="2">The sequence shown here is derived from an EMBL/GenBank/DDBJ whole genome shotgun (WGS) entry which is preliminary data.</text>
</comment>
<evidence type="ECO:0008006" key="4">
    <source>
        <dbReference type="Google" id="ProtNLM"/>
    </source>
</evidence>
<dbReference type="Proteomes" id="UP001199469">
    <property type="component" value="Unassembled WGS sequence"/>
</dbReference>
<feature type="region of interest" description="Disordered" evidence="1">
    <location>
        <begin position="1"/>
        <end position="143"/>
    </location>
</feature>
<dbReference type="RefSeq" id="WP_230731729.1">
    <property type="nucleotide sequence ID" value="NZ_JAJNDB010000001.1"/>
</dbReference>
<feature type="compositionally biased region" description="Basic residues" evidence="1">
    <location>
        <begin position="1"/>
        <end position="32"/>
    </location>
</feature>
<sequence length="221" mass="24845">MASRRGRSHPHRGHKGPHPGARGKPHPHKGSHVPHPGARGPHPRHESPAQAAAARASLTKARAAHPKGQQTSAQLAAERSNLVKARAARKAKGLHTARKASQRGPTARRARTTAHRARPATHRHAVTHRSVTHRKAAHTTATRRMAIHKRASIPVKPKHYGGHTGITRHHYNRHGLEKAAHRIAGHRRPIRPRRRRYVWTVPAGRRHGWNWTKQRKPRNQW</sequence>
<accession>A0ABS8P5H0</accession>
<reference evidence="2 3" key="1">
    <citation type="submission" date="2021-11" db="EMBL/GenBank/DDBJ databases">
        <title>Draft genome sequence of Actinomycetospora sp. SF1 isolated from the rhizosphere soil.</title>
        <authorList>
            <person name="Duangmal K."/>
            <person name="Chantavorakit T."/>
        </authorList>
    </citation>
    <scope>NUCLEOTIDE SEQUENCE [LARGE SCALE GENOMIC DNA]</scope>
    <source>
        <strain evidence="2 3">TBRC 5722</strain>
    </source>
</reference>